<reference evidence="2 3" key="2">
    <citation type="submission" date="2019-01" db="EMBL/GenBank/DDBJ databases">
        <title>The decoding of complex shrimp genome reveals the adaptation for benthos swimmer, frequently molting mechanism and breeding impact on genome.</title>
        <authorList>
            <person name="Sun Y."/>
            <person name="Gao Y."/>
            <person name="Yu Y."/>
        </authorList>
    </citation>
    <scope>NUCLEOTIDE SEQUENCE [LARGE SCALE GENOMIC DNA]</scope>
    <source>
        <tissue evidence="2">Muscle</tissue>
    </source>
</reference>
<feature type="region of interest" description="Disordered" evidence="1">
    <location>
        <begin position="36"/>
        <end position="74"/>
    </location>
</feature>
<feature type="compositionally biased region" description="Pro residues" evidence="1">
    <location>
        <begin position="173"/>
        <end position="207"/>
    </location>
</feature>
<gene>
    <name evidence="2" type="ORF">C7M84_003593</name>
</gene>
<keyword evidence="3" id="KW-1185">Reference proteome</keyword>
<comment type="caution">
    <text evidence="2">The sequence shown here is derived from an EMBL/GenBank/DDBJ whole genome shotgun (WGS) entry which is preliminary data.</text>
</comment>
<accession>A0A423TMN0</accession>
<reference evidence="2 3" key="1">
    <citation type="submission" date="2018-04" db="EMBL/GenBank/DDBJ databases">
        <authorList>
            <person name="Zhang X."/>
            <person name="Yuan J."/>
            <person name="Li F."/>
            <person name="Xiang J."/>
        </authorList>
    </citation>
    <scope>NUCLEOTIDE SEQUENCE [LARGE SCALE GENOMIC DNA]</scope>
    <source>
        <tissue evidence="2">Muscle</tissue>
    </source>
</reference>
<evidence type="ECO:0000313" key="3">
    <source>
        <dbReference type="Proteomes" id="UP000283509"/>
    </source>
</evidence>
<feature type="compositionally biased region" description="Basic and acidic residues" evidence="1">
    <location>
        <begin position="293"/>
        <end position="371"/>
    </location>
</feature>
<name>A0A423TMN0_PENVA</name>
<feature type="compositionally biased region" description="Low complexity" evidence="1">
    <location>
        <begin position="139"/>
        <end position="172"/>
    </location>
</feature>
<dbReference type="AlphaFoldDB" id="A0A423TMN0"/>
<proteinExistence type="predicted"/>
<dbReference type="EMBL" id="QCYY01001488">
    <property type="protein sequence ID" value="ROT77731.1"/>
    <property type="molecule type" value="Genomic_DNA"/>
</dbReference>
<organism evidence="2 3">
    <name type="scientific">Penaeus vannamei</name>
    <name type="common">Whiteleg shrimp</name>
    <name type="synonym">Litopenaeus vannamei</name>
    <dbReference type="NCBI Taxonomy" id="6689"/>
    <lineage>
        <taxon>Eukaryota</taxon>
        <taxon>Metazoa</taxon>
        <taxon>Ecdysozoa</taxon>
        <taxon>Arthropoda</taxon>
        <taxon>Crustacea</taxon>
        <taxon>Multicrustacea</taxon>
        <taxon>Malacostraca</taxon>
        <taxon>Eumalacostraca</taxon>
        <taxon>Eucarida</taxon>
        <taxon>Decapoda</taxon>
        <taxon>Dendrobranchiata</taxon>
        <taxon>Penaeoidea</taxon>
        <taxon>Penaeidae</taxon>
        <taxon>Penaeus</taxon>
    </lineage>
</organism>
<evidence type="ECO:0000313" key="2">
    <source>
        <dbReference type="EMBL" id="ROT77731.1"/>
    </source>
</evidence>
<feature type="region of interest" description="Disordered" evidence="1">
    <location>
        <begin position="129"/>
        <end position="240"/>
    </location>
</feature>
<protein>
    <submittedName>
        <fullName evidence="2">Uncharacterized protein</fullName>
    </submittedName>
</protein>
<sequence>MPSTLGFTAGAEIDTHCQGFLQLPLATVGVEGAVRRRDCHPSQRPPQPASISARPPTTTDGNPETAIGPLTGLAPPESVGSALSLVISPHSVDRNYPGSPTCFSAHKVPLSLLLMLAVSAEGGGRGFPLPSSLPPSLPSPSSSSSSSTTSSFSSSSSSSSSCSTSSSSSFSSSPPPSLPSLFRPPPPPPPALPPPFLPPPPPPPPSLHPRHPSLPLLRDPPPAHPPLEASGQGPQRPLNAAGKRPLRHVLNTNALIEPVIFDVTFVGDPLTPAVGGRRLAGAIRRGAYDRPGRVALNRTERPTDCTEPTDRTEAAEPTDRTEAAEPTDRTEASEPTDRTEASEPTDRTEAVEPTDRTEGTEPKVRPTEPRTRGRGAGLLLSDPAAVRSCFEISLDIEVTCSWQWRCYAAMHCVCGVTSNAHSQISSARDTGVALTYRTHRHTPSEGFSWGPFRWGRTNGVLPLGSALMGPTLGPALMARPPRPVRQKRPFTRALPRFLRDADPAGFICPPFSRRSAAGITKCCFTAASCCDACLPGFNRCVSSPGLCVLRGFATTSVWLIDHCSDTKANGRPRATVLRSICPVSSSCSRDAGLCTASTAKVKPPALCRQEKCQLEMRAQH</sequence>
<feature type="region of interest" description="Disordered" evidence="1">
    <location>
        <begin position="293"/>
        <end position="376"/>
    </location>
</feature>
<evidence type="ECO:0000256" key="1">
    <source>
        <dbReference type="SAM" id="MobiDB-lite"/>
    </source>
</evidence>
<dbReference type="Proteomes" id="UP000283509">
    <property type="component" value="Unassembled WGS sequence"/>
</dbReference>